<gene>
    <name evidence="1" type="ORF">NCTC10719_01164</name>
</gene>
<name>A0A2X2YG56_CLOPF</name>
<organism evidence="1 2">
    <name type="scientific">Clostridium perfringens</name>
    <dbReference type="NCBI Taxonomy" id="1502"/>
    <lineage>
        <taxon>Bacteria</taxon>
        <taxon>Bacillati</taxon>
        <taxon>Bacillota</taxon>
        <taxon>Clostridia</taxon>
        <taxon>Eubacteriales</taxon>
        <taxon>Clostridiaceae</taxon>
        <taxon>Clostridium</taxon>
    </lineage>
</organism>
<evidence type="ECO:0000313" key="2">
    <source>
        <dbReference type="Proteomes" id="UP000249986"/>
    </source>
</evidence>
<dbReference type="AlphaFoldDB" id="A0A2X2YG56"/>
<evidence type="ECO:0000313" key="1">
    <source>
        <dbReference type="EMBL" id="SQB59455.1"/>
    </source>
</evidence>
<proteinExistence type="predicted"/>
<sequence>MKKYIHLLTKEEFEKEKQYNLTEEQFALLEVIDYAEAKRKAQSIARFMKKEIIK</sequence>
<dbReference type="Proteomes" id="UP000249986">
    <property type="component" value="Unassembled WGS sequence"/>
</dbReference>
<dbReference type="EMBL" id="UAWG01000005">
    <property type="protein sequence ID" value="SQB59455.1"/>
    <property type="molecule type" value="Genomic_DNA"/>
</dbReference>
<reference evidence="1 2" key="1">
    <citation type="submission" date="2018-06" db="EMBL/GenBank/DDBJ databases">
        <authorList>
            <consortium name="Pathogen Informatics"/>
            <person name="Doyle S."/>
        </authorList>
    </citation>
    <scope>NUCLEOTIDE SEQUENCE [LARGE SCALE GENOMIC DNA]</scope>
    <source>
        <strain evidence="1 2">NCTC10719</strain>
    </source>
</reference>
<accession>A0A2X2YG56</accession>
<protein>
    <submittedName>
        <fullName evidence="1">Uncharacterized protein</fullName>
    </submittedName>
</protein>
<dbReference type="RefSeq" id="WP_341457200.1">
    <property type="nucleotide sequence ID" value="NZ_UAWG01000005.1"/>
</dbReference>